<keyword evidence="4" id="KW-1185">Reference proteome</keyword>
<dbReference type="Pfam" id="PF24681">
    <property type="entry name" value="Kelch_KLHDC2_KLHL20_DRC7"/>
    <property type="match status" value="1"/>
</dbReference>
<keyword evidence="2" id="KW-0732">Signal</keyword>
<feature type="signal peptide" evidence="2">
    <location>
        <begin position="1"/>
        <end position="25"/>
    </location>
</feature>
<dbReference type="PANTHER" id="PTHR23244">
    <property type="entry name" value="KELCH REPEAT DOMAIN"/>
    <property type="match status" value="1"/>
</dbReference>
<evidence type="ECO:0000313" key="4">
    <source>
        <dbReference type="Proteomes" id="UP000439903"/>
    </source>
</evidence>
<keyword evidence="1" id="KW-0472">Membrane</keyword>
<feature type="transmembrane region" description="Helical" evidence="1">
    <location>
        <begin position="366"/>
        <end position="390"/>
    </location>
</feature>
<feature type="chain" id="PRO_5034318338" evidence="2">
    <location>
        <begin position="26"/>
        <end position="412"/>
    </location>
</feature>
<reference evidence="3 4" key="1">
    <citation type="journal article" date="2019" name="Environ. Microbiol.">
        <title>At the nexus of three kingdoms: the genome of the mycorrhizal fungus Gigaspora margarita provides insights into plant, endobacterial and fungal interactions.</title>
        <authorList>
            <person name="Venice F."/>
            <person name="Ghignone S."/>
            <person name="Salvioli di Fossalunga A."/>
            <person name="Amselem J."/>
            <person name="Novero M."/>
            <person name="Xianan X."/>
            <person name="Sedzielewska Toro K."/>
            <person name="Morin E."/>
            <person name="Lipzen A."/>
            <person name="Grigoriev I.V."/>
            <person name="Henrissat B."/>
            <person name="Martin F.M."/>
            <person name="Bonfante P."/>
        </authorList>
    </citation>
    <scope>NUCLEOTIDE SEQUENCE [LARGE SCALE GENOMIC DNA]</scope>
    <source>
        <strain evidence="3 4">BEG34</strain>
    </source>
</reference>
<dbReference type="OrthoDB" id="432528at2759"/>
<organism evidence="3 4">
    <name type="scientific">Gigaspora margarita</name>
    <dbReference type="NCBI Taxonomy" id="4874"/>
    <lineage>
        <taxon>Eukaryota</taxon>
        <taxon>Fungi</taxon>
        <taxon>Fungi incertae sedis</taxon>
        <taxon>Mucoromycota</taxon>
        <taxon>Glomeromycotina</taxon>
        <taxon>Glomeromycetes</taxon>
        <taxon>Diversisporales</taxon>
        <taxon>Gigasporaceae</taxon>
        <taxon>Gigaspora</taxon>
    </lineage>
</organism>
<protein>
    <submittedName>
        <fullName evidence="3">Galactose oxidase</fullName>
    </submittedName>
</protein>
<sequence>MNLFRKNFLSCLILIFTFFITISNGATSIAPAGRSYSCSVINDNKLYVFGGDPFGIIGTPQTIYLDISLIGTPNPWYLLSDIPISVSAANAVFNGNNTVFLIFFNTVYAYNISNNQWYPTGSNGIVPQTRTQATAVIDKSGKIWYFGGTNGTTRIYFNDINSFDTSTYTWSFGSTLNVPTSRFSMISIMLPNGEILYIGGVDGSTRSYINMAQIPVYDTISGSWSTMNAVGDNIQGRQLFTAVLAPDGNIIIYGGNNVINSPIPTMATLNTNISPYTWTANKTGQGAPQYITGHVAAINGTHMIIALGATSKNGTFELTNSSTLNSNLNYNIYALNIQTNVWSVNSTTPALPTSIPSIPPTPSSNIGVILGIIIAVVIVIFACVLVFAFCRKCKKDKNIIPTPGSRDYQQQR</sequence>
<accession>A0A8H4ANE6</accession>
<keyword evidence="1" id="KW-0812">Transmembrane</keyword>
<evidence type="ECO:0000256" key="1">
    <source>
        <dbReference type="SAM" id="Phobius"/>
    </source>
</evidence>
<evidence type="ECO:0000256" key="2">
    <source>
        <dbReference type="SAM" id="SignalP"/>
    </source>
</evidence>
<dbReference type="SUPFAM" id="SSF117281">
    <property type="entry name" value="Kelch motif"/>
    <property type="match status" value="1"/>
</dbReference>
<dbReference type="EMBL" id="WTPW01000389">
    <property type="protein sequence ID" value="KAF0516128.1"/>
    <property type="molecule type" value="Genomic_DNA"/>
</dbReference>
<proteinExistence type="predicted"/>
<dbReference type="Gene3D" id="2.120.10.80">
    <property type="entry name" value="Kelch-type beta propeller"/>
    <property type="match status" value="1"/>
</dbReference>
<dbReference type="Proteomes" id="UP000439903">
    <property type="component" value="Unassembled WGS sequence"/>
</dbReference>
<evidence type="ECO:0000313" key="3">
    <source>
        <dbReference type="EMBL" id="KAF0516128.1"/>
    </source>
</evidence>
<comment type="caution">
    <text evidence="3">The sequence shown here is derived from an EMBL/GenBank/DDBJ whole genome shotgun (WGS) entry which is preliminary data.</text>
</comment>
<dbReference type="AlphaFoldDB" id="A0A8H4ANE6"/>
<name>A0A8H4ANE6_GIGMA</name>
<dbReference type="InterPro" id="IPR015915">
    <property type="entry name" value="Kelch-typ_b-propeller"/>
</dbReference>
<gene>
    <name evidence="3" type="ORF">F8M41_017145</name>
</gene>
<keyword evidence="1" id="KW-1133">Transmembrane helix</keyword>